<keyword evidence="3" id="KW-1005">Bacterial flagellum biogenesis</keyword>
<dbReference type="Pfam" id="PF05400">
    <property type="entry name" value="FliT"/>
    <property type="match status" value="1"/>
</dbReference>
<dbReference type="Gene3D" id="1.20.58.380">
    <property type="entry name" value="Flagellar protein flit"/>
    <property type="match status" value="1"/>
</dbReference>
<evidence type="ECO:0000313" key="7">
    <source>
        <dbReference type="Proteomes" id="UP001629246"/>
    </source>
</evidence>
<gene>
    <name evidence="6" type="ORF">PQR62_05755</name>
</gene>
<keyword evidence="7" id="KW-1185">Reference proteome</keyword>
<evidence type="ECO:0000313" key="6">
    <source>
        <dbReference type="EMBL" id="MFL9923755.1"/>
    </source>
</evidence>
<evidence type="ECO:0000256" key="1">
    <source>
        <dbReference type="ARBA" id="ARBA00004514"/>
    </source>
</evidence>
<keyword evidence="6" id="KW-0282">Flagellum</keyword>
<evidence type="ECO:0000256" key="2">
    <source>
        <dbReference type="ARBA" id="ARBA00022490"/>
    </source>
</evidence>
<comment type="subcellular location">
    <subcellularLocation>
        <location evidence="1">Cytoplasm</location>
        <location evidence="1">Cytosol</location>
    </subcellularLocation>
</comment>
<name>A0ABW9A5V8_9BURK</name>
<dbReference type="EMBL" id="JAQQFM010000002">
    <property type="protein sequence ID" value="MFL9923755.1"/>
    <property type="molecule type" value="Genomic_DNA"/>
</dbReference>
<evidence type="ECO:0000256" key="5">
    <source>
        <dbReference type="ARBA" id="ARBA00093797"/>
    </source>
</evidence>
<organism evidence="6 7">
    <name type="scientific">Herbaspirillum lusitanum</name>
    <dbReference type="NCBI Taxonomy" id="213312"/>
    <lineage>
        <taxon>Bacteria</taxon>
        <taxon>Pseudomonadati</taxon>
        <taxon>Pseudomonadota</taxon>
        <taxon>Betaproteobacteria</taxon>
        <taxon>Burkholderiales</taxon>
        <taxon>Oxalobacteraceae</taxon>
        <taxon>Herbaspirillum</taxon>
    </lineage>
</organism>
<evidence type="ECO:0000256" key="3">
    <source>
        <dbReference type="ARBA" id="ARBA00022795"/>
    </source>
</evidence>
<keyword evidence="6" id="KW-0966">Cell projection</keyword>
<keyword evidence="4" id="KW-0143">Chaperone</keyword>
<keyword evidence="6" id="KW-0969">Cilium</keyword>
<sequence>MNGEEVIGLYESIAQLTDQMLAAARVGNWEQLSALESECEGYIKTLKQNESEVTLTEDKRTRKIDIIKKILEDDRDIRNLTEPGLKRLSALIHNNSNERKLAQTYGANQGG</sequence>
<accession>A0ABW9A5V8</accession>
<comment type="caution">
    <text evidence="6">The sequence shown here is derived from an EMBL/GenBank/DDBJ whole genome shotgun (WGS) entry which is preliminary data.</text>
</comment>
<dbReference type="InterPro" id="IPR008622">
    <property type="entry name" value="FliT"/>
</dbReference>
<dbReference type="Proteomes" id="UP001629246">
    <property type="component" value="Unassembled WGS sequence"/>
</dbReference>
<protein>
    <recommendedName>
        <fullName evidence="5">Flagellar protein FliT</fullName>
    </recommendedName>
</protein>
<keyword evidence="2" id="KW-0963">Cytoplasm</keyword>
<proteinExistence type="predicted"/>
<reference evidence="6 7" key="1">
    <citation type="journal article" date="2024" name="Chem. Sci.">
        <title>Discovery of megapolipeptins by genome mining of a Burkholderiales bacteria collection.</title>
        <authorList>
            <person name="Paulo B.S."/>
            <person name="Recchia M.J.J."/>
            <person name="Lee S."/>
            <person name="Fergusson C.H."/>
            <person name="Romanowski S.B."/>
            <person name="Hernandez A."/>
            <person name="Krull N."/>
            <person name="Liu D.Y."/>
            <person name="Cavanagh H."/>
            <person name="Bos A."/>
            <person name="Gray C.A."/>
            <person name="Murphy B.T."/>
            <person name="Linington R.G."/>
            <person name="Eustaquio A.S."/>
        </authorList>
    </citation>
    <scope>NUCLEOTIDE SEQUENCE [LARGE SCALE GENOMIC DNA]</scope>
    <source>
        <strain evidence="6 7">RL21-008-BIB-A</strain>
    </source>
</reference>
<evidence type="ECO:0000256" key="4">
    <source>
        <dbReference type="ARBA" id="ARBA00023186"/>
    </source>
</evidence>
<dbReference type="RefSeq" id="WP_408155680.1">
    <property type="nucleotide sequence ID" value="NZ_JAQQFM010000002.1"/>
</dbReference>